<dbReference type="Proteomes" id="UP000324800">
    <property type="component" value="Unassembled WGS sequence"/>
</dbReference>
<organism evidence="1 2">
    <name type="scientific">Streblomastix strix</name>
    <dbReference type="NCBI Taxonomy" id="222440"/>
    <lineage>
        <taxon>Eukaryota</taxon>
        <taxon>Metamonada</taxon>
        <taxon>Preaxostyla</taxon>
        <taxon>Oxymonadida</taxon>
        <taxon>Streblomastigidae</taxon>
        <taxon>Streblomastix</taxon>
    </lineage>
</organism>
<protein>
    <submittedName>
        <fullName evidence="1">Uncharacterized protein</fullName>
    </submittedName>
</protein>
<dbReference type="EMBL" id="SNRW01000092">
    <property type="protein sequence ID" value="KAA6403504.1"/>
    <property type="molecule type" value="Genomic_DNA"/>
</dbReference>
<gene>
    <name evidence="1" type="ORF">EZS28_000969</name>
</gene>
<comment type="caution">
    <text evidence="1">The sequence shown here is derived from an EMBL/GenBank/DDBJ whole genome shotgun (WGS) entry which is preliminary data.</text>
</comment>
<dbReference type="AlphaFoldDB" id="A0A5J4X8L8"/>
<evidence type="ECO:0000313" key="1">
    <source>
        <dbReference type="EMBL" id="KAA6403504.1"/>
    </source>
</evidence>
<evidence type="ECO:0000313" key="2">
    <source>
        <dbReference type="Proteomes" id="UP000324800"/>
    </source>
</evidence>
<reference evidence="1 2" key="1">
    <citation type="submission" date="2019-03" db="EMBL/GenBank/DDBJ databases">
        <title>Single cell metagenomics reveals metabolic interactions within the superorganism composed of flagellate Streblomastix strix and complex community of Bacteroidetes bacteria on its surface.</title>
        <authorList>
            <person name="Treitli S.C."/>
            <person name="Kolisko M."/>
            <person name="Husnik F."/>
            <person name="Keeling P."/>
            <person name="Hampl V."/>
        </authorList>
    </citation>
    <scope>NUCLEOTIDE SEQUENCE [LARGE SCALE GENOMIC DNA]</scope>
    <source>
        <strain evidence="1">ST1C</strain>
    </source>
</reference>
<accession>A0A5J4X8L8</accession>
<sequence>MSVLCSGKCGIAIPGIISSRKLSSSDPSALLCIGDIDLQLRLCCYGINRLCTLLVVVALCSGHSTVCVAVWSTCRESLIVYSEFIVGKMDSMVGQLGVELVKSGIALAIQSIGRSFAIVIIHLPIVEGVDYKRDLVVRMDSGSIAVINLTVIKALPAGFLASGFQQDHDLILVALSLACSQSCLLLIARSASSVPSPVLLRILQFPSIACLQKLDALIQFGTVLGTISTSNQYTLDLLLKTVAFSLELLGTLVLRSMSVFIVAVCTVAAVSFPDLRELGQMRASVVLVDYYVSVVS</sequence>
<name>A0A5J4X8L8_9EUKA</name>
<proteinExistence type="predicted"/>